<protein>
    <submittedName>
        <fullName evidence="1">MmcQ/YjbR family DNA-binding protein</fullName>
    </submittedName>
</protein>
<comment type="caution">
    <text evidence="1">The sequence shown here is derived from an EMBL/GenBank/DDBJ whole genome shotgun (WGS) entry which is preliminary data.</text>
</comment>
<dbReference type="EMBL" id="JBHLVF010000010">
    <property type="protein sequence ID" value="MFC0390989.1"/>
    <property type="molecule type" value="Genomic_DNA"/>
</dbReference>
<dbReference type="RefSeq" id="WP_204818338.1">
    <property type="nucleotide sequence ID" value="NZ_JANHOF010000004.1"/>
</dbReference>
<keyword evidence="2" id="KW-1185">Reference proteome</keyword>
<dbReference type="Proteomes" id="UP001589818">
    <property type="component" value="Unassembled WGS sequence"/>
</dbReference>
<gene>
    <name evidence="1" type="ORF">ACFFJ8_06335</name>
</gene>
<evidence type="ECO:0000313" key="1">
    <source>
        <dbReference type="EMBL" id="MFC0390989.1"/>
    </source>
</evidence>
<reference evidence="1 2" key="1">
    <citation type="submission" date="2024-09" db="EMBL/GenBank/DDBJ databases">
        <authorList>
            <person name="Sun Q."/>
            <person name="Mori K."/>
        </authorList>
    </citation>
    <scope>NUCLEOTIDE SEQUENCE [LARGE SCALE GENOMIC DNA]</scope>
    <source>
        <strain evidence="1 2">CCM 4839</strain>
    </source>
</reference>
<dbReference type="Pfam" id="PF04237">
    <property type="entry name" value="YjbR"/>
    <property type="match status" value="1"/>
</dbReference>
<accession>A0ABV6J660</accession>
<evidence type="ECO:0000313" key="2">
    <source>
        <dbReference type="Proteomes" id="UP001589818"/>
    </source>
</evidence>
<name>A0ABV6J660_9BACL</name>
<keyword evidence="1" id="KW-0238">DNA-binding</keyword>
<dbReference type="SUPFAM" id="SSF142906">
    <property type="entry name" value="YjbR-like"/>
    <property type="match status" value="1"/>
</dbReference>
<sequence length="120" mass="13927">MRQQDHLKTISKCSLALPEVEEGTAYGTPAFRVRGKLFARLHEDGESLVLKMDFESRDIHIQVNPAVFSITDHYRNYPYVLVNLTVIQQGELQELLEQAWRSCAPKRLLSDYLSKRIEHK</sequence>
<dbReference type="InterPro" id="IPR058532">
    <property type="entry name" value="YjbR/MT2646/Rv2570-like"/>
</dbReference>
<dbReference type="GO" id="GO:0003677">
    <property type="term" value="F:DNA binding"/>
    <property type="evidence" value="ECO:0007669"/>
    <property type="project" value="UniProtKB-KW"/>
</dbReference>
<dbReference type="Gene3D" id="3.90.1150.30">
    <property type="match status" value="1"/>
</dbReference>
<dbReference type="InterPro" id="IPR038056">
    <property type="entry name" value="YjbR-like_sf"/>
</dbReference>
<proteinExistence type="predicted"/>
<organism evidence="1 2">
    <name type="scientific">Paenibacillus mendelii</name>
    <dbReference type="NCBI Taxonomy" id="206163"/>
    <lineage>
        <taxon>Bacteria</taxon>
        <taxon>Bacillati</taxon>
        <taxon>Bacillota</taxon>
        <taxon>Bacilli</taxon>
        <taxon>Bacillales</taxon>
        <taxon>Paenibacillaceae</taxon>
        <taxon>Paenibacillus</taxon>
    </lineage>
</organism>